<evidence type="ECO:0000313" key="2">
    <source>
        <dbReference type="EMBL" id="BAT23785.1"/>
    </source>
</evidence>
<evidence type="ECO:0000259" key="1">
    <source>
        <dbReference type="Pfam" id="PF11790"/>
    </source>
</evidence>
<dbReference type="EMBL" id="AB924579">
    <property type="protein sequence ID" value="BAT23785.1"/>
    <property type="molecule type" value="Genomic_DNA"/>
</dbReference>
<dbReference type="InterPro" id="IPR053183">
    <property type="entry name" value="ASL1"/>
</dbReference>
<dbReference type="PANTHER" id="PTHR34154:SF3">
    <property type="entry name" value="ALKALI-SENSITIVE LINKAGE PROTEIN 1"/>
    <property type="match status" value="1"/>
</dbReference>
<dbReference type="PANTHER" id="PTHR34154">
    <property type="entry name" value="ALKALI-SENSITIVE LINKAGE PROTEIN 1"/>
    <property type="match status" value="1"/>
</dbReference>
<proteinExistence type="predicted"/>
<accession>A0A0N7KWD1</accession>
<gene>
    <name evidence="2" type="primary">wcpV</name>
</gene>
<dbReference type="InterPro" id="IPR024655">
    <property type="entry name" value="Asl1_glyco_hydro_catalytic"/>
</dbReference>
<organism evidence="2">
    <name type="scientific">Klebsiella sp. 1702</name>
    <dbReference type="NCBI Taxonomy" id="1497817"/>
    <lineage>
        <taxon>Bacteria</taxon>
        <taxon>Pseudomonadati</taxon>
        <taxon>Pseudomonadota</taxon>
        <taxon>Gammaproteobacteria</taxon>
        <taxon>Enterobacterales</taxon>
        <taxon>Enterobacteriaceae</taxon>
        <taxon>Klebsiella/Raoultella group</taxon>
        <taxon>Klebsiella</taxon>
    </lineage>
</organism>
<dbReference type="SUPFAM" id="SSF51445">
    <property type="entry name" value="(Trans)glycosidases"/>
    <property type="match status" value="1"/>
</dbReference>
<dbReference type="GO" id="GO:0071966">
    <property type="term" value="P:fungal-type cell wall polysaccharide metabolic process"/>
    <property type="evidence" value="ECO:0007669"/>
    <property type="project" value="TreeGrafter"/>
</dbReference>
<dbReference type="AlphaFoldDB" id="A0A0N7KWD1"/>
<dbReference type="InterPro" id="IPR017853">
    <property type="entry name" value="GH"/>
</dbReference>
<sequence length="272" mass="31670">MIMHHRTYFLNVFWVSICLIYSSTVLAYNDKKGLGVIPGNSLHAGYTEGIKKLDISWYYNWGVFPEKKMPSEIQFVPMIGNKNAVKKVNNVTSYPYVLLFNEPDPVQVSSHIDIITPKDASNLFEGIISKLDKVKIISPAPRNPWNNWLHDFNRISGDSKRMHAIAMHWYGEPDIEKFKKDVNFIHNKYKNKLWITEFAVRIPCNDNSEENPKKVYRFMKEALTFLNQQTYVEKYSWFSPKDSSSESCKLRYDVLINTDGSLTDLGLLYSKY</sequence>
<name>A0A0N7KWD1_9ENTR</name>
<reference evidence="2" key="1">
    <citation type="submission" date="2014-04" db="EMBL/GenBank/DDBJ databases">
        <authorList>
            <person name="Harrison E."/>
        </authorList>
    </citation>
    <scope>NUCLEOTIDE SEQUENCE</scope>
    <source>
        <strain evidence="2">1702</strain>
    </source>
</reference>
<dbReference type="Pfam" id="PF11790">
    <property type="entry name" value="Glyco_hydro_cc"/>
    <property type="match status" value="1"/>
</dbReference>
<feature type="domain" description="Asl1-like glycosyl hydrolase catalytic" evidence="1">
    <location>
        <begin position="51"/>
        <end position="269"/>
    </location>
</feature>
<reference evidence="2" key="2">
    <citation type="journal article" date="2015" name="Sci. Rep.">
        <title>Genetic analysis of capsular polysaccharide synthesis gene clusters in 79 capsular types of Klebsiella spp.</title>
        <authorList>
            <person name="Pan Y.J."/>
            <person name="Lin T.L."/>
            <person name="Chen C.T."/>
            <person name="Chen Y.Y."/>
            <person name="Hsieh P.F."/>
            <person name="Hsu C.R."/>
            <person name="Wu M.C."/>
            <person name="Wang J.T."/>
        </authorList>
    </citation>
    <scope>NUCLEOTIDE SEQUENCE</scope>
    <source>
        <strain evidence="2">1702</strain>
    </source>
</reference>
<dbReference type="Gene3D" id="3.20.20.80">
    <property type="entry name" value="Glycosidases"/>
    <property type="match status" value="1"/>
</dbReference>
<protein>
    <recommendedName>
        <fullName evidence="1">Asl1-like glycosyl hydrolase catalytic domain-containing protein</fullName>
    </recommendedName>
</protein>